<keyword evidence="1 7" id="KW-1003">Cell membrane</keyword>
<evidence type="ECO:0000256" key="5">
    <source>
        <dbReference type="ARBA" id="ARBA00023239"/>
    </source>
</evidence>
<dbReference type="GO" id="GO:0009252">
    <property type="term" value="P:peptidoglycan biosynthetic process"/>
    <property type="evidence" value="ECO:0007669"/>
    <property type="project" value="UniProtKB-UniRule"/>
</dbReference>
<accession>A0AAJ6B4G7</accession>
<reference evidence="9" key="1">
    <citation type="submission" date="2023-03" db="EMBL/GenBank/DDBJ databases">
        <title>Andean soil-derived lignocellulolytic bacterial consortium as a source of novel taxa and putative plastic-active enzymes.</title>
        <authorList>
            <person name="Diaz-Garcia L."/>
            <person name="Chuvochina M."/>
            <person name="Feuerriegel G."/>
            <person name="Bunk B."/>
            <person name="Sproer C."/>
            <person name="Streit W.R."/>
            <person name="Rodriguez L.M."/>
            <person name="Overmann J."/>
            <person name="Jimenez D.J."/>
        </authorList>
    </citation>
    <scope>NUCLEOTIDE SEQUENCE</scope>
    <source>
        <strain evidence="9">MAG 4610</strain>
    </source>
</reference>
<dbReference type="HAMAP" id="MF_02065">
    <property type="entry name" value="MltG"/>
    <property type="match status" value="1"/>
</dbReference>
<dbReference type="GO" id="GO:0071555">
    <property type="term" value="P:cell wall organization"/>
    <property type="evidence" value="ECO:0007669"/>
    <property type="project" value="UniProtKB-KW"/>
</dbReference>
<keyword evidence="3 7" id="KW-1133">Transmembrane helix</keyword>
<evidence type="ECO:0000256" key="4">
    <source>
        <dbReference type="ARBA" id="ARBA00023136"/>
    </source>
</evidence>
<dbReference type="Proteomes" id="UP001213972">
    <property type="component" value="Chromosome"/>
</dbReference>
<feature type="compositionally biased region" description="Low complexity" evidence="8">
    <location>
        <begin position="72"/>
        <end position="89"/>
    </location>
</feature>
<keyword evidence="4 7" id="KW-0472">Membrane</keyword>
<comment type="function">
    <text evidence="7">Functions as a peptidoglycan terminase that cleaves nascent peptidoglycan strands endolytically to terminate their elongation.</text>
</comment>
<dbReference type="Pfam" id="PF02618">
    <property type="entry name" value="YceG"/>
    <property type="match status" value="1"/>
</dbReference>
<evidence type="ECO:0000313" key="9">
    <source>
        <dbReference type="EMBL" id="WEK14332.1"/>
    </source>
</evidence>
<feature type="transmembrane region" description="Helical" evidence="7">
    <location>
        <begin position="132"/>
        <end position="156"/>
    </location>
</feature>
<proteinExistence type="inferred from homology"/>
<protein>
    <recommendedName>
        <fullName evidence="7">Endolytic murein transglycosylase</fullName>
        <ecNumber evidence="7">4.2.2.29</ecNumber>
    </recommendedName>
    <alternativeName>
        <fullName evidence="7">Peptidoglycan lytic transglycosylase</fullName>
    </alternativeName>
    <alternativeName>
        <fullName evidence="7">Peptidoglycan polymerization terminase</fullName>
    </alternativeName>
</protein>
<evidence type="ECO:0000256" key="7">
    <source>
        <dbReference type="HAMAP-Rule" id="MF_02065"/>
    </source>
</evidence>
<evidence type="ECO:0000256" key="6">
    <source>
        <dbReference type="ARBA" id="ARBA00023316"/>
    </source>
</evidence>
<feature type="site" description="Important for catalytic activity" evidence="7">
    <location>
        <position position="355"/>
    </location>
</feature>
<dbReference type="PANTHER" id="PTHR30518">
    <property type="entry name" value="ENDOLYTIC MUREIN TRANSGLYCOSYLASE"/>
    <property type="match status" value="1"/>
</dbReference>
<evidence type="ECO:0000256" key="2">
    <source>
        <dbReference type="ARBA" id="ARBA00022692"/>
    </source>
</evidence>
<keyword evidence="6 7" id="KW-0961">Cell wall biogenesis/degradation</keyword>
<gene>
    <name evidence="7 9" type="primary">mltG</name>
    <name evidence="9" type="ORF">P0Y48_03730</name>
</gene>
<evidence type="ECO:0000256" key="3">
    <source>
        <dbReference type="ARBA" id="ARBA00022989"/>
    </source>
</evidence>
<evidence type="ECO:0000256" key="1">
    <source>
        <dbReference type="ARBA" id="ARBA00022475"/>
    </source>
</evidence>
<comment type="subcellular location">
    <subcellularLocation>
        <location evidence="7">Cell membrane</location>
        <topology evidence="7">Single-pass membrane protein</topology>
    </subcellularLocation>
</comment>
<dbReference type="InterPro" id="IPR003770">
    <property type="entry name" value="MLTG-like"/>
</dbReference>
<keyword evidence="2 7" id="KW-0812">Transmembrane</keyword>
<dbReference type="AlphaFoldDB" id="A0AAJ6B4G7"/>
<dbReference type="GO" id="GO:0008932">
    <property type="term" value="F:lytic endotransglycosylase activity"/>
    <property type="evidence" value="ECO:0007669"/>
    <property type="project" value="UniProtKB-UniRule"/>
</dbReference>
<dbReference type="EMBL" id="CP119321">
    <property type="protein sequence ID" value="WEK14332.1"/>
    <property type="molecule type" value="Genomic_DNA"/>
</dbReference>
<name>A0AAJ6B4G7_9MICO</name>
<sequence length="488" mass="52117">MPDTPSSDDQFADLFGRLPSPPNRAASATSSDSSASTPAPTSRRAAREAATASGETRVTPAVETSPVSAPRTAATHEPAPVHAPAAAAASDTLPPGPRRTPGSIDALFGAEAVHEADDPKKRHDRDRRKSRIAGWVIVGVVLAIIGGLAVGGTYVWTTYEDKIRAFLGWEEPKDFEAGMANGEVVVTIVEGDTGSSISTTLYDAGVTKTSGAFYDYLISTASAATFHPGAYRLQYEMTSEAALAALEDPANKLENTAQLREGLTVEQSLPILADGTGIALKDFQSAVADPSEYGVAADSLEGWLFPATYTFDPGATATDVVQTLVDRTITSLDAAGVPKDRREEILTIASIIEREARYEDDFYKVSRVIQNRLDPSNDETFGKLQMDSTAQYGYGEMHDGTVSSTAEALEDDNPWNTYVHEGLPIGPIANPGDTAIKAAMEPADGPWLYFVTVNLETGETVFTETYSEHLKAVDQWRQWCADNPDGGC</sequence>
<dbReference type="CDD" id="cd08010">
    <property type="entry name" value="MltG_like"/>
    <property type="match status" value="1"/>
</dbReference>
<dbReference type="PANTHER" id="PTHR30518:SF2">
    <property type="entry name" value="ENDOLYTIC MUREIN TRANSGLYCOSYLASE"/>
    <property type="match status" value="1"/>
</dbReference>
<comment type="similarity">
    <text evidence="7">Belongs to the transglycosylase MltG family.</text>
</comment>
<dbReference type="GO" id="GO:0005886">
    <property type="term" value="C:plasma membrane"/>
    <property type="evidence" value="ECO:0007669"/>
    <property type="project" value="UniProtKB-SubCell"/>
</dbReference>
<dbReference type="Gene3D" id="3.30.160.60">
    <property type="entry name" value="Classic Zinc Finger"/>
    <property type="match status" value="1"/>
</dbReference>
<dbReference type="EC" id="4.2.2.29" evidence="7"/>
<dbReference type="Gene3D" id="3.30.1490.480">
    <property type="entry name" value="Endolytic murein transglycosylase"/>
    <property type="match status" value="1"/>
</dbReference>
<organism evidence="9 10">
    <name type="scientific">Candidatus Microbacterium phytovorans</name>
    <dbReference type="NCBI Taxonomy" id="3121374"/>
    <lineage>
        <taxon>Bacteria</taxon>
        <taxon>Bacillati</taxon>
        <taxon>Actinomycetota</taxon>
        <taxon>Actinomycetes</taxon>
        <taxon>Micrococcales</taxon>
        <taxon>Microbacteriaceae</taxon>
        <taxon>Microbacterium</taxon>
    </lineage>
</organism>
<dbReference type="NCBIfam" id="TIGR00247">
    <property type="entry name" value="endolytic transglycosylase MltG"/>
    <property type="match status" value="1"/>
</dbReference>
<feature type="region of interest" description="Disordered" evidence="8">
    <location>
        <begin position="1"/>
        <end position="104"/>
    </location>
</feature>
<feature type="compositionally biased region" description="Low complexity" evidence="8">
    <location>
        <begin position="24"/>
        <end position="57"/>
    </location>
</feature>
<comment type="catalytic activity">
    <reaction evidence="7">
        <text>a peptidoglycan chain = a peptidoglycan chain with N-acetyl-1,6-anhydromuramyl-[peptide] at the reducing end + a peptidoglycan chain with N-acetylglucosamine at the non-reducing end.</text>
        <dbReference type="EC" id="4.2.2.29"/>
    </reaction>
</comment>
<evidence type="ECO:0000256" key="8">
    <source>
        <dbReference type="SAM" id="MobiDB-lite"/>
    </source>
</evidence>
<keyword evidence="5 7" id="KW-0456">Lyase</keyword>
<evidence type="ECO:0000313" key="10">
    <source>
        <dbReference type="Proteomes" id="UP001213972"/>
    </source>
</evidence>